<dbReference type="InterPro" id="IPR008271">
    <property type="entry name" value="Ser/Thr_kinase_AS"/>
</dbReference>
<evidence type="ECO:0000256" key="21">
    <source>
        <dbReference type="PROSITE-ProRule" id="PRU10141"/>
    </source>
</evidence>
<feature type="transmembrane region" description="Helical" evidence="22">
    <location>
        <begin position="47"/>
        <end position="65"/>
    </location>
</feature>
<gene>
    <name evidence="24" type="ORF">GOP47_0015480</name>
</gene>
<organism evidence="24 25">
    <name type="scientific">Adiantum capillus-veneris</name>
    <name type="common">Maidenhair fern</name>
    <dbReference type="NCBI Taxonomy" id="13818"/>
    <lineage>
        <taxon>Eukaryota</taxon>
        <taxon>Viridiplantae</taxon>
        <taxon>Streptophyta</taxon>
        <taxon>Embryophyta</taxon>
        <taxon>Tracheophyta</taxon>
        <taxon>Polypodiopsida</taxon>
        <taxon>Polypodiidae</taxon>
        <taxon>Polypodiales</taxon>
        <taxon>Pteridineae</taxon>
        <taxon>Pteridaceae</taxon>
        <taxon>Vittarioideae</taxon>
        <taxon>Adiantum</taxon>
    </lineage>
</organism>
<dbReference type="PROSITE" id="PS51450">
    <property type="entry name" value="LRR"/>
    <property type="match status" value="1"/>
</dbReference>
<dbReference type="InterPro" id="IPR001611">
    <property type="entry name" value="Leu-rich_rpt"/>
</dbReference>
<dbReference type="InterPro" id="IPR032675">
    <property type="entry name" value="LRR_dom_sf"/>
</dbReference>
<comment type="catalytic activity">
    <reaction evidence="19">
        <text>L-threonyl-[protein] + ATP = O-phospho-L-threonyl-[protein] + ADP + H(+)</text>
        <dbReference type="Rhea" id="RHEA:46608"/>
        <dbReference type="Rhea" id="RHEA-COMP:11060"/>
        <dbReference type="Rhea" id="RHEA-COMP:11605"/>
        <dbReference type="ChEBI" id="CHEBI:15378"/>
        <dbReference type="ChEBI" id="CHEBI:30013"/>
        <dbReference type="ChEBI" id="CHEBI:30616"/>
        <dbReference type="ChEBI" id="CHEBI:61977"/>
        <dbReference type="ChEBI" id="CHEBI:456216"/>
        <dbReference type="EC" id="2.7.11.1"/>
    </reaction>
</comment>
<evidence type="ECO:0000256" key="18">
    <source>
        <dbReference type="ARBA" id="ARBA00023180"/>
    </source>
</evidence>
<evidence type="ECO:0000256" key="20">
    <source>
        <dbReference type="ARBA" id="ARBA00048679"/>
    </source>
</evidence>
<evidence type="ECO:0000256" key="16">
    <source>
        <dbReference type="ARBA" id="ARBA00023136"/>
    </source>
</evidence>
<keyword evidence="13" id="KW-0418">Kinase</keyword>
<keyword evidence="18" id="KW-0325">Glycoprotein</keyword>
<dbReference type="InterPro" id="IPR003591">
    <property type="entry name" value="Leu-rich_rpt_typical-subtyp"/>
</dbReference>
<comment type="subcellular location">
    <subcellularLocation>
        <location evidence="1">Cell membrane</location>
        <topology evidence="1">Single-pass membrane protein</topology>
    </subcellularLocation>
</comment>
<evidence type="ECO:0000256" key="12">
    <source>
        <dbReference type="ARBA" id="ARBA00022741"/>
    </source>
</evidence>
<feature type="binding site" evidence="21">
    <location>
        <position position="736"/>
    </location>
    <ligand>
        <name>ATP</name>
        <dbReference type="ChEBI" id="CHEBI:30616"/>
    </ligand>
</feature>
<evidence type="ECO:0000259" key="23">
    <source>
        <dbReference type="PROSITE" id="PS50011"/>
    </source>
</evidence>
<dbReference type="Proteomes" id="UP000886520">
    <property type="component" value="Chromosome 15"/>
</dbReference>
<accession>A0A9D4UKG0</accession>
<evidence type="ECO:0000256" key="10">
    <source>
        <dbReference type="ARBA" id="ARBA00022729"/>
    </source>
</evidence>
<dbReference type="PANTHER" id="PTHR27000">
    <property type="entry name" value="LEUCINE-RICH REPEAT RECEPTOR-LIKE PROTEIN KINASE FAMILY PROTEIN-RELATED"/>
    <property type="match status" value="1"/>
</dbReference>
<dbReference type="PROSITE" id="PS00108">
    <property type="entry name" value="PROTEIN_KINASE_ST"/>
    <property type="match status" value="1"/>
</dbReference>
<dbReference type="SMART" id="SM00365">
    <property type="entry name" value="LRR_SD22"/>
    <property type="match status" value="3"/>
</dbReference>
<keyword evidence="14 21" id="KW-0067">ATP-binding</keyword>
<dbReference type="FunFam" id="3.80.10.10:FF:000213">
    <property type="entry name" value="Tyrosine-sulfated glycopeptide receptor 1"/>
    <property type="match status" value="1"/>
</dbReference>
<dbReference type="FunFam" id="3.80.10.10:FF:000041">
    <property type="entry name" value="LRR receptor-like serine/threonine-protein kinase ERECTA"/>
    <property type="match status" value="1"/>
</dbReference>
<evidence type="ECO:0000256" key="9">
    <source>
        <dbReference type="ARBA" id="ARBA00022692"/>
    </source>
</evidence>
<keyword evidence="25" id="KW-1185">Reference proteome</keyword>
<dbReference type="GO" id="GO:0005524">
    <property type="term" value="F:ATP binding"/>
    <property type="evidence" value="ECO:0007669"/>
    <property type="project" value="UniProtKB-UniRule"/>
</dbReference>
<keyword evidence="16 22" id="KW-0472">Membrane</keyword>
<evidence type="ECO:0000256" key="6">
    <source>
        <dbReference type="ARBA" id="ARBA00022527"/>
    </source>
</evidence>
<dbReference type="Pfam" id="PF13855">
    <property type="entry name" value="LRR_8"/>
    <property type="match status" value="2"/>
</dbReference>
<evidence type="ECO:0000256" key="22">
    <source>
        <dbReference type="SAM" id="Phobius"/>
    </source>
</evidence>
<keyword evidence="12 21" id="KW-0547">Nucleotide-binding</keyword>
<evidence type="ECO:0000256" key="2">
    <source>
        <dbReference type="ARBA" id="ARBA00008684"/>
    </source>
</evidence>
<dbReference type="GO" id="GO:0004674">
    <property type="term" value="F:protein serine/threonine kinase activity"/>
    <property type="evidence" value="ECO:0007669"/>
    <property type="project" value="UniProtKB-KW"/>
</dbReference>
<feature type="transmembrane region" description="Helical" evidence="22">
    <location>
        <begin position="632"/>
        <end position="654"/>
    </location>
</feature>
<dbReference type="InterPro" id="IPR017441">
    <property type="entry name" value="Protein_kinase_ATP_BS"/>
</dbReference>
<keyword evidence="11" id="KW-0677">Repeat</keyword>
<evidence type="ECO:0000256" key="4">
    <source>
        <dbReference type="ARBA" id="ARBA00012513"/>
    </source>
</evidence>
<dbReference type="PRINTS" id="PR00019">
    <property type="entry name" value="LEURICHRPT"/>
</dbReference>
<evidence type="ECO:0000256" key="17">
    <source>
        <dbReference type="ARBA" id="ARBA00023170"/>
    </source>
</evidence>
<protein>
    <recommendedName>
        <fullName evidence="4">non-specific serine/threonine protein kinase</fullName>
        <ecNumber evidence="4">2.7.11.1</ecNumber>
    </recommendedName>
</protein>
<keyword evidence="6" id="KW-0723">Serine/threonine-protein kinase</keyword>
<dbReference type="SUPFAM" id="SSF52058">
    <property type="entry name" value="L domain-like"/>
    <property type="match status" value="2"/>
</dbReference>
<reference evidence="24" key="1">
    <citation type="submission" date="2021-01" db="EMBL/GenBank/DDBJ databases">
        <title>Adiantum capillus-veneris genome.</title>
        <authorList>
            <person name="Fang Y."/>
            <person name="Liao Q."/>
        </authorList>
    </citation>
    <scope>NUCLEOTIDE SEQUENCE</scope>
    <source>
        <strain evidence="24">H3</strain>
        <tissue evidence="24">Leaf</tissue>
    </source>
</reference>
<keyword evidence="7" id="KW-0433">Leucine-rich repeat</keyword>
<dbReference type="InterPro" id="IPR013210">
    <property type="entry name" value="LRR_N_plant-typ"/>
</dbReference>
<keyword evidence="15 22" id="KW-1133">Transmembrane helix</keyword>
<dbReference type="InterPro" id="IPR000719">
    <property type="entry name" value="Prot_kinase_dom"/>
</dbReference>
<dbReference type="Gene3D" id="1.10.510.10">
    <property type="entry name" value="Transferase(Phosphotransferase) domain 1"/>
    <property type="match status" value="1"/>
</dbReference>
<keyword evidence="8" id="KW-0808">Transferase</keyword>
<evidence type="ECO:0000256" key="8">
    <source>
        <dbReference type="ARBA" id="ARBA00022679"/>
    </source>
</evidence>
<keyword evidence="9 22" id="KW-0812">Transmembrane</keyword>
<keyword evidence="5" id="KW-1003">Cell membrane</keyword>
<proteinExistence type="inferred from homology"/>
<dbReference type="EC" id="2.7.11.1" evidence="4"/>
<evidence type="ECO:0000256" key="19">
    <source>
        <dbReference type="ARBA" id="ARBA00047899"/>
    </source>
</evidence>
<dbReference type="SMART" id="SM00220">
    <property type="entry name" value="S_TKc"/>
    <property type="match status" value="1"/>
</dbReference>
<evidence type="ECO:0000313" key="25">
    <source>
        <dbReference type="Proteomes" id="UP000886520"/>
    </source>
</evidence>
<dbReference type="PROSITE" id="PS50011">
    <property type="entry name" value="PROTEIN_KINASE_DOM"/>
    <property type="match status" value="1"/>
</dbReference>
<dbReference type="Pfam" id="PF00560">
    <property type="entry name" value="LRR_1"/>
    <property type="match status" value="4"/>
</dbReference>
<dbReference type="SUPFAM" id="SSF56112">
    <property type="entry name" value="Protein kinase-like (PK-like)"/>
    <property type="match status" value="1"/>
</dbReference>
<dbReference type="PANTHER" id="PTHR27000:SF711">
    <property type="entry name" value="PROTEIN KINASE DOMAIN-CONTAINING PROTEIN"/>
    <property type="match status" value="1"/>
</dbReference>
<dbReference type="Gene3D" id="3.30.200.20">
    <property type="entry name" value="Phosphorylase Kinase, domain 1"/>
    <property type="match status" value="1"/>
</dbReference>
<dbReference type="SMART" id="SM00369">
    <property type="entry name" value="LRR_TYP"/>
    <property type="match status" value="5"/>
</dbReference>
<dbReference type="GO" id="GO:0005886">
    <property type="term" value="C:plasma membrane"/>
    <property type="evidence" value="ECO:0007669"/>
    <property type="project" value="UniProtKB-SubCell"/>
</dbReference>
<evidence type="ECO:0000256" key="1">
    <source>
        <dbReference type="ARBA" id="ARBA00004162"/>
    </source>
</evidence>
<comment type="similarity">
    <text evidence="3">Belongs to the RLP family.</text>
</comment>
<dbReference type="PROSITE" id="PS00107">
    <property type="entry name" value="PROTEIN_KINASE_ATP"/>
    <property type="match status" value="1"/>
</dbReference>
<dbReference type="Gene3D" id="3.80.10.10">
    <property type="entry name" value="Ribonuclease Inhibitor"/>
    <property type="match status" value="4"/>
</dbReference>
<feature type="domain" description="Protein kinase" evidence="23">
    <location>
        <begin position="707"/>
        <end position="983"/>
    </location>
</feature>
<evidence type="ECO:0000256" key="11">
    <source>
        <dbReference type="ARBA" id="ARBA00022737"/>
    </source>
</evidence>
<dbReference type="FunFam" id="1.10.510.10:FF:000309">
    <property type="entry name" value="Leucine-rich repeat receptor-like protein kinase"/>
    <property type="match status" value="1"/>
</dbReference>
<comment type="similarity">
    <text evidence="2">Belongs to the protein kinase superfamily. Ser/Thr protein kinase family.</text>
</comment>
<name>A0A9D4UKG0_ADICA</name>
<dbReference type="AlphaFoldDB" id="A0A9D4UKG0"/>
<keyword evidence="17" id="KW-0675">Receptor</keyword>
<evidence type="ECO:0000256" key="5">
    <source>
        <dbReference type="ARBA" id="ARBA00022475"/>
    </source>
</evidence>
<dbReference type="FunFam" id="3.80.10.10:FF:000129">
    <property type="entry name" value="Leucine-rich repeat receptor-like kinase"/>
    <property type="match status" value="1"/>
</dbReference>
<dbReference type="Pfam" id="PF08263">
    <property type="entry name" value="LRRNT_2"/>
    <property type="match status" value="1"/>
</dbReference>
<evidence type="ECO:0000313" key="24">
    <source>
        <dbReference type="EMBL" id="KAI5069179.1"/>
    </source>
</evidence>
<dbReference type="Pfam" id="PF00069">
    <property type="entry name" value="Pkinase"/>
    <property type="match status" value="1"/>
</dbReference>
<evidence type="ECO:0000256" key="14">
    <source>
        <dbReference type="ARBA" id="ARBA00022840"/>
    </source>
</evidence>
<dbReference type="OrthoDB" id="676979at2759"/>
<dbReference type="InterPro" id="IPR011009">
    <property type="entry name" value="Kinase-like_dom_sf"/>
</dbReference>
<evidence type="ECO:0000256" key="15">
    <source>
        <dbReference type="ARBA" id="ARBA00022989"/>
    </source>
</evidence>
<evidence type="ECO:0000256" key="7">
    <source>
        <dbReference type="ARBA" id="ARBA00022614"/>
    </source>
</evidence>
<evidence type="ECO:0000256" key="13">
    <source>
        <dbReference type="ARBA" id="ARBA00022777"/>
    </source>
</evidence>
<comment type="catalytic activity">
    <reaction evidence="20">
        <text>L-seryl-[protein] + ATP = O-phospho-L-seryl-[protein] + ADP + H(+)</text>
        <dbReference type="Rhea" id="RHEA:17989"/>
        <dbReference type="Rhea" id="RHEA-COMP:9863"/>
        <dbReference type="Rhea" id="RHEA-COMP:11604"/>
        <dbReference type="ChEBI" id="CHEBI:15378"/>
        <dbReference type="ChEBI" id="CHEBI:29999"/>
        <dbReference type="ChEBI" id="CHEBI:30616"/>
        <dbReference type="ChEBI" id="CHEBI:83421"/>
        <dbReference type="ChEBI" id="CHEBI:456216"/>
        <dbReference type="EC" id="2.7.11.1"/>
    </reaction>
</comment>
<comment type="caution">
    <text evidence="24">The sequence shown here is derived from an EMBL/GenBank/DDBJ whole genome shotgun (WGS) entry which is preliminary data.</text>
</comment>
<sequence>MKFCTSQDTYGRPVTGTSLGLGYFRGALLQPAGNGVPTQNYPLILDFHYMYAILALFATAVLLLASWNSPRSALALCHEGDLAALVDFKASLINGSSRLGNWDESVSCCEWVGIECDTSSPARVVNISLHAKGLHGRALQALGNIASLQILNLSSNSLSGDLPSQLTALSRLQQLDLSSNNLSEGLGVCTNLQVLELGGNKLQGHIPLDIYNLSALTWLSFAKNNFTGNLDRAVGSLLNLQYLMLDQNNFTGPLPANLSACTKLKVFSVSDNKFEGSLDMIQFNKLPMLETVDLNSNSFHGSIPSSLAGCAALLGLNLAKNNFTGAIPMEFSGLKNLSSLALSSNNLNGSLRLLVGSEQLVSIILSKNDFNETLPDTVEGEGLSNLQVLALGYLHLRGHIPQWLKNCTKLQVLDLSWNHLDGPIPSWLGLFPHLFYVDFSNNSFSGHIPVELFGLPTLIHGDKNTTGLQVVVNNLAIKNKQSSPELRYTQVSAFPPSVYLSHNQLQGPIPLQVGAFAELLNMDLSFNNLSGTIPESMASMTDLELLDLSSNKLTGSIPSSLSNLTFLASFNVSHNQLVGMIPQGNQFSTFSNKSYEGNADLCGPPLSMLCQDDKAKSTSLAPFSKRSLNARIAILVPVCLVVGLLVVLSAWFSWRLSRRNVVYVGSVSFKDLDGPQNLAEALDSSVQLFCSRGKLTVFDLFKATNNFDSANIVGCGGFGLVYRADLADGTKLAIKKLTGDCGQMEREFRAEVETLSKAQHRNLVPLQGYLQIGNERLLLYSYMENGSLDYWLHERIDGGNCLDWPTRLKIAQGAAHGLAYLHQVCDPHVVHRDIKSSNILLDEKFQAHLADFGLARLMMSTDTHVTTEVVGTLGYIPPEYCHALNATPRGDIYSFGVVLLELLTRRRPVDICKGKGAGDLVPWVLQWQSIGRAEEIFDTSLLNKGHEEQMLQVLDVACPCISLDPAKRPSIGDVVNWLDQIGLERDSMKPVC</sequence>
<evidence type="ECO:0000256" key="3">
    <source>
        <dbReference type="ARBA" id="ARBA00009592"/>
    </source>
</evidence>
<dbReference type="EMBL" id="JABFUD020000015">
    <property type="protein sequence ID" value="KAI5069179.1"/>
    <property type="molecule type" value="Genomic_DNA"/>
</dbReference>
<keyword evidence="10" id="KW-0732">Signal</keyword>